<sequence length="115" mass="13337">MIFRKPAIKTVTKWGGTVAIVVYPPPRNKQKPSVVQFVSECKRWHAVERRIGVWRVISKYLQRSEMTQWLESELTDRKVRGSDPTSQLGGNPALVLPPRGTERVLQLNDLFFYNR</sequence>
<evidence type="ECO:0000313" key="1">
    <source>
        <dbReference type="EMBL" id="KAG5450917.1"/>
    </source>
</evidence>
<dbReference type="AlphaFoldDB" id="A0A419PVS8"/>
<accession>A0A419PVS8</accession>
<reference evidence="1 2" key="1">
    <citation type="journal article" date="2018" name="Biotechnol. Adv.">
        <title>Improved genomic resources and new bioinformatic workflow for the carcinogenic parasite Clonorchis sinensis: Biotechnological implications.</title>
        <authorList>
            <person name="Wang D."/>
            <person name="Korhonen P.K."/>
            <person name="Gasser R.B."/>
            <person name="Young N.D."/>
        </authorList>
    </citation>
    <scope>NUCLEOTIDE SEQUENCE [LARGE SCALE GENOMIC DNA]</scope>
    <source>
        <strain evidence="1">Cs-k2</strain>
    </source>
</reference>
<keyword evidence="2" id="KW-1185">Reference proteome</keyword>
<proteinExistence type="predicted"/>
<gene>
    <name evidence="1" type="ORF">CSKR_107869</name>
</gene>
<reference evidence="1 2" key="2">
    <citation type="journal article" date="2021" name="Genomics">
        <title>High-quality reference genome for Clonorchis sinensis.</title>
        <authorList>
            <person name="Young N.D."/>
            <person name="Stroehlein A.J."/>
            <person name="Kinkar L."/>
            <person name="Wang T."/>
            <person name="Sohn W.M."/>
            <person name="Chang B.C.H."/>
            <person name="Kaur P."/>
            <person name="Weisz D."/>
            <person name="Dudchenko O."/>
            <person name="Aiden E.L."/>
            <person name="Korhonen P.K."/>
            <person name="Gasser R.B."/>
        </authorList>
    </citation>
    <scope>NUCLEOTIDE SEQUENCE [LARGE SCALE GENOMIC DNA]</scope>
    <source>
        <strain evidence="1">Cs-k2</strain>
    </source>
</reference>
<name>A0A419PVS8_CLOSI</name>
<evidence type="ECO:0000313" key="2">
    <source>
        <dbReference type="Proteomes" id="UP000286415"/>
    </source>
</evidence>
<dbReference type="EMBL" id="NIRI02000042">
    <property type="protein sequence ID" value="KAG5450917.1"/>
    <property type="molecule type" value="Genomic_DNA"/>
</dbReference>
<comment type="caution">
    <text evidence="1">The sequence shown here is derived from an EMBL/GenBank/DDBJ whole genome shotgun (WGS) entry which is preliminary data.</text>
</comment>
<organism evidence="1 2">
    <name type="scientific">Clonorchis sinensis</name>
    <name type="common">Chinese liver fluke</name>
    <dbReference type="NCBI Taxonomy" id="79923"/>
    <lineage>
        <taxon>Eukaryota</taxon>
        <taxon>Metazoa</taxon>
        <taxon>Spiralia</taxon>
        <taxon>Lophotrochozoa</taxon>
        <taxon>Platyhelminthes</taxon>
        <taxon>Trematoda</taxon>
        <taxon>Digenea</taxon>
        <taxon>Opisthorchiida</taxon>
        <taxon>Opisthorchiata</taxon>
        <taxon>Opisthorchiidae</taxon>
        <taxon>Clonorchis</taxon>
    </lineage>
</organism>
<protein>
    <submittedName>
        <fullName evidence="1">Uncharacterized protein</fullName>
    </submittedName>
</protein>
<dbReference type="InParanoid" id="A0A419PVS8"/>
<dbReference type="Proteomes" id="UP000286415">
    <property type="component" value="Unassembled WGS sequence"/>
</dbReference>